<comment type="caution">
    <text evidence="2">The sequence shown here is derived from an EMBL/GenBank/DDBJ whole genome shotgun (WGS) entry which is preliminary data.</text>
</comment>
<dbReference type="Proteomes" id="UP000624041">
    <property type="component" value="Unassembled WGS sequence"/>
</dbReference>
<dbReference type="RefSeq" id="WP_188855561.1">
    <property type="nucleotide sequence ID" value="NZ_BMOS01000001.1"/>
</dbReference>
<reference evidence="2" key="2">
    <citation type="submission" date="2020-09" db="EMBL/GenBank/DDBJ databases">
        <authorList>
            <person name="Sun Q."/>
            <person name="Ohkuma M."/>
        </authorList>
    </citation>
    <scope>NUCLEOTIDE SEQUENCE</scope>
    <source>
        <strain evidence="2">JCM 17251</strain>
    </source>
</reference>
<keyword evidence="3" id="KW-1185">Reference proteome</keyword>
<accession>A0A917XS11</accession>
<feature type="compositionally biased region" description="Basic residues" evidence="1">
    <location>
        <begin position="22"/>
        <end position="33"/>
    </location>
</feature>
<protein>
    <submittedName>
        <fullName evidence="2">Uncharacterized protein</fullName>
    </submittedName>
</protein>
<gene>
    <name evidence="2" type="ORF">GCM10007971_00700</name>
</gene>
<dbReference type="EMBL" id="BMOS01000001">
    <property type="protein sequence ID" value="GGN48746.1"/>
    <property type="molecule type" value="Genomic_DNA"/>
</dbReference>
<name>A0A917XS11_9BACI</name>
<organism evidence="2 3">
    <name type="scientific">Oceanobacillus indicireducens</name>
    <dbReference type="NCBI Taxonomy" id="1004261"/>
    <lineage>
        <taxon>Bacteria</taxon>
        <taxon>Bacillati</taxon>
        <taxon>Bacillota</taxon>
        <taxon>Bacilli</taxon>
        <taxon>Bacillales</taxon>
        <taxon>Bacillaceae</taxon>
        <taxon>Oceanobacillus</taxon>
    </lineage>
</organism>
<dbReference type="AlphaFoldDB" id="A0A917XS11"/>
<sequence>MNSDDKRGKGDEDMTVAELRKSIKSKNHTRRIPHLNSVNGKVKIDSKDPKQVKWFEEFKK</sequence>
<feature type="region of interest" description="Disordered" evidence="1">
    <location>
        <begin position="21"/>
        <end position="42"/>
    </location>
</feature>
<evidence type="ECO:0000313" key="2">
    <source>
        <dbReference type="EMBL" id="GGN48746.1"/>
    </source>
</evidence>
<evidence type="ECO:0000313" key="3">
    <source>
        <dbReference type="Proteomes" id="UP000624041"/>
    </source>
</evidence>
<reference evidence="2" key="1">
    <citation type="journal article" date="2014" name="Int. J. Syst. Evol. Microbiol.">
        <title>Complete genome sequence of Corynebacterium casei LMG S-19264T (=DSM 44701T), isolated from a smear-ripened cheese.</title>
        <authorList>
            <consortium name="US DOE Joint Genome Institute (JGI-PGF)"/>
            <person name="Walter F."/>
            <person name="Albersmeier A."/>
            <person name="Kalinowski J."/>
            <person name="Ruckert C."/>
        </authorList>
    </citation>
    <scope>NUCLEOTIDE SEQUENCE</scope>
    <source>
        <strain evidence="2">JCM 17251</strain>
    </source>
</reference>
<proteinExistence type="predicted"/>
<evidence type="ECO:0000256" key="1">
    <source>
        <dbReference type="SAM" id="MobiDB-lite"/>
    </source>
</evidence>